<sequence length="439" mass="48336">MLLSYRSAVLGLTIFFVICFLLLKPTRLKGLSPFQNVRDSGKASPEISNATLGFQQVFVVNIPERTDRRDAMTLAAALSEIDVTWVDGVLGGDVTDRVLPADSWDKHISRGNKGSWRAHMNVLQTIIRQNLTSALILEDDADWDIRLKSQLQVFAQATRAFTQPAGTKPRPQDLLADIYNPPTTAEPDSSSSSSSTTIVELPLAQLLSSSNSLLPKVTPYGDIWDVLWLGHCGTDFPTSAQNTITSEQPSEDDKTTTAQPKKPLRRKGSWRPPLLRVPISNDMTVPEPQHLKPHPFALRDPLGGEYPPHTRVVHAAAGRTSCTQAYAVSQKGARKLLWQFGLQTFTSGWDLMLGDWCDGVYNDEDGEDGVKKGPVCVTVQPPLFSHHFGKGATSDIMSPGGGFIKGNKEMTPYVRFSVKMNTGRMVEGREPEDQWPDAV</sequence>
<dbReference type="CDD" id="cd06532">
    <property type="entry name" value="Glyco_transf_25"/>
    <property type="match status" value="1"/>
</dbReference>
<feature type="region of interest" description="Disordered" evidence="4">
    <location>
        <begin position="162"/>
        <end position="196"/>
    </location>
</feature>
<dbReference type="Proteomes" id="UP001283341">
    <property type="component" value="Unassembled WGS sequence"/>
</dbReference>
<dbReference type="EMBL" id="JAUEDM010000005">
    <property type="protein sequence ID" value="KAK3316911.1"/>
    <property type="molecule type" value="Genomic_DNA"/>
</dbReference>
<evidence type="ECO:0000259" key="5">
    <source>
        <dbReference type="Pfam" id="PF01755"/>
    </source>
</evidence>
<proteinExistence type="inferred from homology"/>
<accession>A0AAE0I3G3</accession>
<evidence type="ECO:0000256" key="2">
    <source>
        <dbReference type="ARBA" id="ARBA00022676"/>
    </source>
</evidence>
<protein>
    <recommendedName>
        <fullName evidence="5">Glycosyl transferase family 25 domain-containing protein</fullName>
    </recommendedName>
</protein>
<dbReference type="InterPro" id="IPR002654">
    <property type="entry name" value="Glyco_trans_25"/>
</dbReference>
<keyword evidence="7" id="KW-1185">Reference proteome</keyword>
<evidence type="ECO:0000313" key="7">
    <source>
        <dbReference type="Proteomes" id="UP001283341"/>
    </source>
</evidence>
<comment type="similarity">
    <text evidence="1">Belongs to the glycosyltransferase 25 family.</text>
</comment>
<dbReference type="InterPro" id="IPR050757">
    <property type="entry name" value="Collagen_mod_GT25"/>
</dbReference>
<evidence type="ECO:0000313" key="6">
    <source>
        <dbReference type="EMBL" id="KAK3316911.1"/>
    </source>
</evidence>
<evidence type="ECO:0000256" key="3">
    <source>
        <dbReference type="ARBA" id="ARBA00022679"/>
    </source>
</evidence>
<comment type="caution">
    <text evidence="6">The sequence shown here is derived from an EMBL/GenBank/DDBJ whole genome shotgun (WGS) entry which is preliminary data.</text>
</comment>
<dbReference type="GO" id="GO:0016740">
    <property type="term" value="F:transferase activity"/>
    <property type="evidence" value="ECO:0007669"/>
    <property type="project" value="UniProtKB-KW"/>
</dbReference>
<organism evidence="6 7">
    <name type="scientific">Apodospora peruviana</name>
    <dbReference type="NCBI Taxonomy" id="516989"/>
    <lineage>
        <taxon>Eukaryota</taxon>
        <taxon>Fungi</taxon>
        <taxon>Dikarya</taxon>
        <taxon>Ascomycota</taxon>
        <taxon>Pezizomycotina</taxon>
        <taxon>Sordariomycetes</taxon>
        <taxon>Sordariomycetidae</taxon>
        <taxon>Sordariales</taxon>
        <taxon>Lasiosphaeriaceae</taxon>
        <taxon>Apodospora</taxon>
    </lineage>
</organism>
<keyword evidence="3" id="KW-0808">Transferase</keyword>
<dbReference type="PANTHER" id="PTHR10730:SF53">
    <property type="entry name" value="GLYCOSYLTRANSFERASE 25 FAMILY MEMBER"/>
    <property type="match status" value="1"/>
</dbReference>
<gene>
    <name evidence="6" type="ORF">B0H66DRAFT_535146</name>
</gene>
<dbReference type="Pfam" id="PF01755">
    <property type="entry name" value="Glyco_transf_25"/>
    <property type="match status" value="1"/>
</dbReference>
<evidence type="ECO:0000256" key="4">
    <source>
        <dbReference type="SAM" id="MobiDB-lite"/>
    </source>
</evidence>
<feature type="region of interest" description="Disordered" evidence="4">
    <location>
        <begin position="239"/>
        <end position="288"/>
    </location>
</feature>
<reference evidence="6" key="1">
    <citation type="journal article" date="2023" name="Mol. Phylogenet. Evol.">
        <title>Genome-scale phylogeny and comparative genomics of the fungal order Sordariales.</title>
        <authorList>
            <person name="Hensen N."/>
            <person name="Bonometti L."/>
            <person name="Westerberg I."/>
            <person name="Brannstrom I.O."/>
            <person name="Guillou S."/>
            <person name="Cros-Aarteil S."/>
            <person name="Calhoun S."/>
            <person name="Haridas S."/>
            <person name="Kuo A."/>
            <person name="Mondo S."/>
            <person name="Pangilinan J."/>
            <person name="Riley R."/>
            <person name="LaButti K."/>
            <person name="Andreopoulos B."/>
            <person name="Lipzen A."/>
            <person name="Chen C."/>
            <person name="Yan M."/>
            <person name="Daum C."/>
            <person name="Ng V."/>
            <person name="Clum A."/>
            <person name="Steindorff A."/>
            <person name="Ohm R.A."/>
            <person name="Martin F."/>
            <person name="Silar P."/>
            <person name="Natvig D.O."/>
            <person name="Lalanne C."/>
            <person name="Gautier V."/>
            <person name="Ament-Velasquez S.L."/>
            <person name="Kruys A."/>
            <person name="Hutchinson M.I."/>
            <person name="Powell A.J."/>
            <person name="Barry K."/>
            <person name="Miller A.N."/>
            <person name="Grigoriev I.V."/>
            <person name="Debuchy R."/>
            <person name="Gladieux P."/>
            <person name="Hiltunen Thoren M."/>
            <person name="Johannesson H."/>
        </authorList>
    </citation>
    <scope>NUCLEOTIDE SEQUENCE</scope>
    <source>
        <strain evidence="6">CBS 118394</strain>
    </source>
</reference>
<name>A0AAE0I3G3_9PEZI</name>
<reference evidence="6" key="2">
    <citation type="submission" date="2023-06" db="EMBL/GenBank/DDBJ databases">
        <authorList>
            <consortium name="Lawrence Berkeley National Laboratory"/>
            <person name="Haridas S."/>
            <person name="Hensen N."/>
            <person name="Bonometti L."/>
            <person name="Westerberg I."/>
            <person name="Brannstrom I.O."/>
            <person name="Guillou S."/>
            <person name="Cros-Aarteil S."/>
            <person name="Calhoun S."/>
            <person name="Kuo A."/>
            <person name="Mondo S."/>
            <person name="Pangilinan J."/>
            <person name="Riley R."/>
            <person name="Labutti K."/>
            <person name="Andreopoulos B."/>
            <person name="Lipzen A."/>
            <person name="Chen C."/>
            <person name="Yanf M."/>
            <person name="Daum C."/>
            <person name="Ng V."/>
            <person name="Clum A."/>
            <person name="Steindorff A."/>
            <person name="Ohm R."/>
            <person name="Martin F."/>
            <person name="Silar P."/>
            <person name="Natvig D."/>
            <person name="Lalanne C."/>
            <person name="Gautier V."/>
            <person name="Ament-Velasquez S.L."/>
            <person name="Kruys A."/>
            <person name="Hutchinson M.I."/>
            <person name="Powell A.J."/>
            <person name="Barry K."/>
            <person name="Miller A.N."/>
            <person name="Grigoriev I.V."/>
            <person name="Debuchy R."/>
            <person name="Gladieux P."/>
            <person name="Thoren M.H."/>
            <person name="Johannesson H."/>
        </authorList>
    </citation>
    <scope>NUCLEOTIDE SEQUENCE</scope>
    <source>
        <strain evidence="6">CBS 118394</strain>
    </source>
</reference>
<dbReference type="PANTHER" id="PTHR10730">
    <property type="entry name" value="PROCOLLAGEN-LYSINE,2-OXOGLUTARATE 5-DIOXYGENASE/GLYCOSYLTRANSFERASE 25 FAMILY MEMBER"/>
    <property type="match status" value="1"/>
</dbReference>
<evidence type="ECO:0000256" key="1">
    <source>
        <dbReference type="ARBA" id="ARBA00006721"/>
    </source>
</evidence>
<feature type="domain" description="Glycosyl transferase family 25" evidence="5">
    <location>
        <begin position="55"/>
        <end position="158"/>
    </location>
</feature>
<feature type="compositionally biased region" description="Polar residues" evidence="4">
    <location>
        <begin position="239"/>
        <end position="248"/>
    </location>
</feature>
<keyword evidence="2" id="KW-0328">Glycosyltransferase</keyword>
<dbReference type="AlphaFoldDB" id="A0AAE0I3G3"/>